<dbReference type="Proteomes" id="UP000004814">
    <property type="component" value="Unassembled WGS sequence"/>
</dbReference>
<dbReference type="InterPro" id="IPR036291">
    <property type="entry name" value="NAD(P)-bd_dom_sf"/>
</dbReference>
<gene>
    <name evidence="1" type="ORF">BamMEX5DRAFT_5229</name>
</gene>
<evidence type="ECO:0008006" key="3">
    <source>
        <dbReference type="Google" id="ProtNLM"/>
    </source>
</evidence>
<dbReference type="InterPro" id="IPR038763">
    <property type="entry name" value="DHH_sf"/>
</dbReference>
<dbReference type="AlphaFoldDB" id="B1TBR3"/>
<name>B1TBR3_9BURK</name>
<accession>B1TBR3</accession>
<dbReference type="SUPFAM" id="SSF51735">
    <property type="entry name" value="NAD(P)-binding Rossmann-fold domains"/>
    <property type="match status" value="1"/>
</dbReference>
<dbReference type="EMBL" id="ABLK01000229">
    <property type="protein sequence ID" value="EDT38993.1"/>
    <property type="molecule type" value="Genomic_DNA"/>
</dbReference>
<evidence type="ECO:0000313" key="1">
    <source>
        <dbReference type="EMBL" id="EDT38993.1"/>
    </source>
</evidence>
<proteinExistence type="predicted"/>
<protein>
    <recommendedName>
        <fullName evidence="3">Phosphoesterase DHHA1</fullName>
    </recommendedName>
</protein>
<sequence length="516" mass="56288">MIERFGRIDALVNSAFVHGTFPEAVEDADLDGSRAVFDTNGFATMTHAGNRAAHEAAEARGGRDDQHAGDSQAICRRIGLRCIEGRARGCGKYLAREPGVHGIRANSIHMGWMWGVPTQTYFRQAAAEYGMTEQEIIAPVASNLALAKLPTDDDCARGAVPCVGLRERSDRRDAGCERRRFHALRTEQRIMQETRQARHFFAFNGDADGLCALQQLRLAEGAGGTLVTGVKRDIKLLERIDARAGDRVTVLDVSHDQNRDACARLLRDGAAVRYFDHHFAGALPGDPRFDAYIDTAADICTSALVNRYLGGRHVRWAIVAAFGDELPALGDALAREYGIDEAERCTLAELGRYLNYNAYGDCVGDLHFDPAVLADAMLPCADPLDFVRDTPVFAALRDGYRDDMARACALVPLRDVPGATLIRMPDHPWARRVSGMLANERMRNAPHAALAVLSPRAQGGLVVSVRVPDGRSLGADEFCRGFPTGGGRKCAGGINHLPEAEFDAFAERFEAAFRLD</sequence>
<evidence type="ECO:0000313" key="2">
    <source>
        <dbReference type="Proteomes" id="UP000004814"/>
    </source>
</evidence>
<dbReference type="Gene3D" id="3.40.50.720">
    <property type="entry name" value="NAD(P)-binding Rossmann-like Domain"/>
    <property type="match status" value="1"/>
</dbReference>
<organism evidence="1 2">
    <name type="scientific">Burkholderia ambifaria MEX-5</name>
    <dbReference type="NCBI Taxonomy" id="396597"/>
    <lineage>
        <taxon>Bacteria</taxon>
        <taxon>Pseudomonadati</taxon>
        <taxon>Pseudomonadota</taxon>
        <taxon>Betaproteobacteria</taxon>
        <taxon>Burkholderiales</taxon>
        <taxon>Burkholderiaceae</taxon>
        <taxon>Burkholderia</taxon>
        <taxon>Burkholderia cepacia complex</taxon>
    </lineage>
</organism>
<comment type="caution">
    <text evidence="1">The sequence shown here is derived from an EMBL/GenBank/DDBJ whole genome shotgun (WGS) entry which is preliminary data.</text>
</comment>
<dbReference type="PATRIC" id="fig|396597.7.peg.2414"/>
<dbReference type="SUPFAM" id="SSF64182">
    <property type="entry name" value="DHH phosphoesterases"/>
    <property type="match status" value="1"/>
</dbReference>
<reference evidence="1 2" key="1">
    <citation type="submission" date="2008-03" db="EMBL/GenBank/DDBJ databases">
        <title>Sequencing of the draft genome and assembly of Burkholderia ambifaria MEX-5.</title>
        <authorList>
            <consortium name="US DOE Joint Genome Institute (JGI-PGF)"/>
            <person name="Copeland A."/>
            <person name="Lucas S."/>
            <person name="Lapidus A."/>
            <person name="Glavina del Rio T."/>
            <person name="Dalin E."/>
            <person name="Tice H."/>
            <person name="Bruce D."/>
            <person name="Goodwin L."/>
            <person name="Pitluck S."/>
            <person name="Larimer F."/>
            <person name="Land M.L."/>
            <person name="Hauser L."/>
            <person name="Tiedje J."/>
            <person name="Richardson P."/>
        </authorList>
    </citation>
    <scope>NUCLEOTIDE SEQUENCE [LARGE SCALE GENOMIC DNA]</scope>
    <source>
        <strain evidence="1 2">MEX-5</strain>
    </source>
</reference>